<dbReference type="Proteomes" id="UP001479436">
    <property type="component" value="Unassembled WGS sequence"/>
</dbReference>
<dbReference type="PANTHER" id="PTHR11142:SF4">
    <property type="entry name" value="PSEUDOURIDYLATE SYNTHASE 1 HOMOLOG"/>
    <property type="match status" value="1"/>
</dbReference>
<comment type="similarity">
    <text evidence="1">Belongs to the tRNA pseudouridine synthase TruA family.</text>
</comment>
<dbReference type="NCBIfam" id="TIGR00071">
    <property type="entry name" value="hisT_truA"/>
    <property type="match status" value="1"/>
</dbReference>
<dbReference type="Pfam" id="PF01416">
    <property type="entry name" value="PseudoU_synth_1"/>
    <property type="match status" value="1"/>
</dbReference>
<dbReference type="Gene3D" id="3.30.70.580">
    <property type="entry name" value="Pseudouridine synthase I, catalytic domain, N-terminal subdomain"/>
    <property type="match status" value="1"/>
</dbReference>
<evidence type="ECO:0000259" key="4">
    <source>
        <dbReference type="Pfam" id="PF01416"/>
    </source>
</evidence>
<dbReference type="Gene3D" id="3.30.70.660">
    <property type="entry name" value="Pseudouridine synthase I, catalytic domain, C-terminal subdomain"/>
    <property type="match status" value="1"/>
</dbReference>
<keyword evidence="6" id="KW-1185">Reference proteome</keyword>
<evidence type="ECO:0000256" key="3">
    <source>
        <dbReference type="ARBA" id="ARBA00023235"/>
    </source>
</evidence>
<evidence type="ECO:0000313" key="6">
    <source>
        <dbReference type="Proteomes" id="UP001479436"/>
    </source>
</evidence>
<evidence type="ECO:0000256" key="1">
    <source>
        <dbReference type="ARBA" id="ARBA00009375"/>
    </source>
</evidence>
<dbReference type="PANTHER" id="PTHR11142">
    <property type="entry name" value="PSEUDOURIDYLATE SYNTHASE"/>
    <property type="match status" value="1"/>
</dbReference>
<keyword evidence="2" id="KW-0819">tRNA processing</keyword>
<dbReference type="InterPro" id="IPR020095">
    <property type="entry name" value="PsdUridine_synth_TruA_C"/>
</dbReference>
<dbReference type="EMBL" id="JASJQH010007102">
    <property type="protein sequence ID" value="KAK9718284.1"/>
    <property type="molecule type" value="Genomic_DNA"/>
</dbReference>
<dbReference type="SUPFAM" id="SSF55120">
    <property type="entry name" value="Pseudouridine synthase"/>
    <property type="match status" value="1"/>
</dbReference>
<dbReference type="HAMAP" id="MF_00171">
    <property type="entry name" value="TruA"/>
    <property type="match status" value="1"/>
</dbReference>
<dbReference type="InterPro" id="IPR020103">
    <property type="entry name" value="PsdUridine_synth_cat_dom_sf"/>
</dbReference>
<evidence type="ECO:0000313" key="5">
    <source>
        <dbReference type="EMBL" id="KAK9718284.1"/>
    </source>
</evidence>
<sequence>MLCSSRQFHHTLRTRINYTAIFLNEGLKRGYTSESIETGIPQRLPKRKVALLLSFCGTGYQGMQKNPNARTIESELFNALVAAGAVSEENSSDQNKVSLTRAARTDKGVHAAGQVVSLKMIISDPQIVPRINQHLPENIRVWDYVRVPKSFNPKNFCESRIYSYLLPTHVLMSTTENAIQVVDTLKEDGERQVPVTTEEERIVQRQFRISSEKLDILKNLSERFIGTHNFHNYTIGKSYTDTSAKRYITKFECSEPLIIDGMEWVNFQVQGQAFMLHQIRKMIGLIILTTRSNSPLSLIEDSFREPKLNVPKAPGIGLVLERPLFTTYNKTAVAQGKRPIDFSLYKDQIEEFKRNHIMSSVTTLAVENDSFDQWIKSLYTFPESFDYL</sequence>
<protein>
    <submittedName>
        <fullName evidence="5">tRNA pseudouridine synthase 1</fullName>
    </submittedName>
</protein>
<accession>A0ABR2W2V9</accession>
<dbReference type="InterPro" id="IPR020094">
    <property type="entry name" value="TruA/RsuA/RluB/E/F_N"/>
</dbReference>
<feature type="domain" description="Pseudouridine synthase I TruA alpha/beta" evidence="4">
    <location>
        <begin position="222"/>
        <end position="323"/>
    </location>
</feature>
<comment type="caution">
    <text evidence="5">The sequence shown here is derived from an EMBL/GenBank/DDBJ whole genome shotgun (WGS) entry which is preliminary data.</text>
</comment>
<dbReference type="InterPro" id="IPR041708">
    <property type="entry name" value="PUS1/PUS2-like"/>
</dbReference>
<organism evidence="5 6">
    <name type="scientific">Basidiobolus ranarum</name>
    <dbReference type="NCBI Taxonomy" id="34480"/>
    <lineage>
        <taxon>Eukaryota</taxon>
        <taxon>Fungi</taxon>
        <taxon>Fungi incertae sedis</taxon>
        <taxon>Zoopagomycota</taxon>
        <taxon>Entomophthoromycotina</taxon>
        <taxon>Basidiobolomycetes</taxon>
        <taxon>Basidiobolales</taxon>
        <taxon>Basidiobolaceae</taxon>
        <taxon>Basidiobolus</taxon>
    </lineage>
</organism>
<dbReference type="InterPro" id="IPR001406">
    <property type="entry name" value="PsdUridine_synth_TruA"/>
</dbReference>
<proteinExistence type="inferred from homology"/>
<evidence type="ECO:0000256" key="2">
    <source>
        <dbReference type="ARBA" id="ARBA00022694"/>
    </source>
</evidence>
<dbReference type="InterPro" id="IPR020097">
    <property type="entry name" value="PsdUridine_synth_TruA_a/b_dom"/>
</dbReference>
<keyword evidence="3" id="KW-0413">Isomerase</keyword>
<reference evidence="5 6" key="1">
    <citation type="submission" date="2023-04" db="EMBL/GenBank/DDBJ databases">
        <title>Genome of Basidiobolus ranarum AG-B5.</title>
        <authorList>
            <person name="Stajich J.E."/>
            <person name="Carter-House D."/>
            <person name="Gryganskyi A."/>
        </authorList>
    </citation>
    <scope>NUCLEOTIDE SEQUENCE [LARGE SCALE GENOMIC DNA]</scope>
    <source>
        <strain evidence="5 6">AG-B5</strain>
    </source>
</reference>
<name>A0ABR2W2V9_9FUNG</name>
<dbReference type="CDD" id="cd02568">
    <property type="entry name" value="PseudoU_synth_PUS1_PUS2"/>
    <property type="match status" value="1"/>
</dbReference>
<gene>
    <name evidence="5" type="primary">PUS1_3</name>
    <name evidence="5" type="ORF">K7432_005630</name>
</gene>